<evidence type="ECO:0000313" key="1">
    <source>
        <dbReference type="EMBL" id="CAF4243644.1"/>
    </source>
</evidence>
<dbReference type="EMBL" id="CAJOBD010020947">
    <property type="protein sequence ID" value="CAF4243644.1"/>
    <property type="molecule type" value="Genomic_DNA"/>
</dbReference>
<evidence type="ECO:0000313" key="2">
    <source>
        <dbReference type="Proteomes" id="UP000663836"/>
    </source>
</evidence>
<feature type="non-terminal residue" evidence="1">
    <location>
        <position position="47"/>
    </location>
</feature>
<dbReference type="AlphaFoldDB" id="A0A820E6V4"/>
<gene>
    <name evidence="1" type="ORF">JBS370_LOCUS38419</name>
</gene>
<protein>
    <submittedName>
        <fullName evidence="1">Uncharacterized protein</fullName>
    </submittedName>
</protein>
<proteinExistence type="predicted"/>
<organism evidence="1 2">
    <name type="scientific">Rotaria sordida</name>
    <dbReference type="NCBI Taxonomy" id="392033"/>
    <lineage>
        <taxon>Eukaryota</taxon>
        <taxon>Metazoa</taxon>
        <taxon>Spiralia</taxon>
        <taxon>Gnathifera</taxon>
        <taxon>Rotifera</taxon>
        <taxon>Eurotatoria</taxon>
        <taxon>Bdelloidea</taxon>
        <taxon>Philodinida</taxon>
        <taxon>Philodinidae</taxon>
        <taxon>Rotaria</taxon>
    </lineage>
</organism>
<sequence length="47" mass="5330">MQYKQEGEKVGMINTSWIPVSKPLSSTEDPEVQRTRKILLIILGVCL</sequence>
<accession>A0A820E6V4</accession>
<dbReference type="Proteomes" id="UP000663836">
    <property type="component" value="Unassembled WGS sequence"/>
</dbReference>
<comment type="caution">
    <text evidence="1">The sequence shown here is derived from an EMBL/GenBank/DDBJ whole genome shotgun (WGS) entry which is preliminary data.</text>
</comment>
<name>A0A820E6V4_9BILA</name>
<reference evidence="1" key="1">
    <citation type="submission" date="2021-02" db="EMBL/GenBank/DDBJ databases">
        <authorList>
            <person name="Nowell W R."/>
        </authorList>
    </citation>
    <scope>NUCLEOTIDE SEQUENCE</scope>
</reference>